<dbReference type="Gene3D" id="2.10.109.10">
    <property type="entry name" value="Umud Fragment, subunit A"/>
    <property type="match status" value="1"/>
</dbReference>
<keyword evidence="3" id="KW-0804">Transcription</keyword>
<dbReference type="Proteomes" id="UP000565262">
    <property type="component" value="Unassembled WGS sequence"/>
</dbReference>
<dbReference type="PANTHER" id="PTHR40661:SF2">
    <property type="entry name" value="HTH-TYPE TRANSCRIPTIONAL REGULATOR PRTR"/>
    <property type="match status" value="1"/>
</dbReference>
<accession>A0A839ILY4</accession>
<dbReference type="SMART" id="SM00530">
    <property type="entry name" value="HTH_XRE"/>
    <property type="match status" value="1"/>
</dbReference>
<dbReference type="CDD" id="cd06529">
    <property type="entry name" value="S24_LexA-like"/>
    <property type="match status" value="1"/>
</dbReference>
<protein>
    <submittedName>
        <fullName evidence="5">Helix-turn-helix transcriptional regulator</fullName>
    </submittedName>
</protein>
<dbReference type="InterPro" id="IPR001387">
    <property type="entry name" value="Cro/C1-type_HTH"/>
</dbReference>
<dbReference type="SUPFAM" id="SSF51306">
    <property type="entry name" value="LexA/Signal peptidase"/>
    <property type="match status" value="1"/>
</dbReference>
<dbReference type="InterPro" id="IPR010982">
    <property type="entry name" value="Lambda_DNA-bd_dom_sf"/>
</dbReference>
<dbReference type="PANTHER" id="PTHR40661">
    <property type="match status" value="1"/>
</dbReference>
<reference evidence="5 6" key="1">
    <citation type="submission" date="2020-08" db="EMBL/GenBank/DDBJ databases">
        <title>Oceanospirillum sp. nov. isolated from marine sediment.</title>
        <authorList>
            <person name="Ji X."/>
        </authorList>
    </citation>
    <scope>NUCLEOTIDE SEQUENCE [LARGE SCALE GENOMIC DNA]</scope>
    <source>
        <strain evidence="5 6">D5</strain>
    </source>
</reference>
<dbReference type="Gene3D" id="1.10.260.40">
    <property type="entry name" value="lambda repressor-like DNA-binding domains"/>
    <property type="match status" value="1"/>
</dbReference>
<proteinExistence type="predicted"/>
<dbReference type="GO" id="GO:0003677">
    <property type="term" value="F:DNA binding"/>
    <property type="evidence" value="ECO:0007669"/>
    <property type="project" value="UniProtKB-KW"/>
</dbReference>
<keyword evidence="6" id="KW-1185">Reference proteome</keyword>
<sequence length="237" mass="26471">MFMKNSHSGERLRHYISEHGIKPAELAAQLDIDPQRLNNWFNRGVAKGSLLPVAAALGIEPEWLEFGTGTPQDQSRNEAELAGYLDPWDSSTPLDEDETELPFFMEVELSAGNGSTQVIEKKGAKLRFSRSTLRRVGVQPQNAACVTVSGNSMEPMLSDGVVVGVNLAETRIKDGAIYALDQEGMLKVKILYRLPEGGLRIRSLNRDDYPDEDYNVDYFSQNIQILGKIFWYSGLIF</sequence>
<name>A0A839ILY4_9GAMM</name>
<feature type="domain" description="HTH cro/C1-type" evidence="4">
    <location>
        <begin position="12"/>
        <end position="64"/>
    </location>
</feature>
<keyword evidence="2" id="KW-0238">DNA-binding</keyword>
<evidence type="ECO:0000313" key="6">
    <source>
        <dbReference type="Proteomes" id="UP000565262"/>
    </source>
</evidence>
<dbReference type="Pfam" id="PF00717">
    <property type="entry name" value="Peptidase_S24"/>
    <property type="match status" value="1"/>
</dbReference>
<dbReference type="AlphaFoldDB" id="A0A839ILY4"/>
<dbReference type="RefSeq" id="WP_182807687.1">
    <property type="nucleotide sequence ID" value="NZ_JACJFM010000004.1"/>
</dbReference>
<dbReference type="InterPro" id="IPR036286">
    <property type="entry name" value="LexA/Signal_pep-like_sf"/>
</dbReference>
<keyword evidence="1" id="KW-0805">Transcription regulation</keyword>
<dbReference type="EMBL" id="JACJFM010000004">
    <property type="protein sequence ID" value="MBB1485901.1"/>
    <property type="molecule type" value="Genomic_DNA"/>
</dbReference>
<comment type="caution">
    <text evidence="5">The sequence shown here is derived from an EMBL/GenBank/DDBJ whole genome shotgun (WGS) entry which is preliminary data.</text>
</comment>
<evidence type="ECO:0000256" key="3">
    <source>
        <dbReference type="ARBA" id="ARBA00023163"/>
    </source>
</evidence>
<dbReference type="InterPro" id="IPR039418">
    <property type="entry name" value="LexA-like"/>
</dbReference>
<gene>
    <name evidence="5" type="ORF">H4O21_04645</name>
</gene>
<evidence type="ECO:0000259" key="4">
    <source>
        <dbReference type="PROSITE" id="PS50943"/>
    </source>
</evidence>
<evidence type="ECO:0000256" key="1">
    <source>
        <dbReference type="ARBA" id="ARBA00023015"/>
    </source>
</evidence>
<organism evidence="5 6">
    <name type="scientific">Oceanospirillum sediminis</name>
    <dbReference type="NCBI Taxonomy" id="2760088"/>
    <lineage>
        <taxon>Bacteria</taxon>
        <taxon>Pseudomonadati</taxon>
        <taxon>Pseudomonadota</taxon>
        <taxon>Gammaproteobacteria</taxon>
        <taxon>Oceanospirillales</taxon>
        <taxon>Oceanospirillaceae</taxon>
        <taxon>Oceanospirillum</taxon>
    </lineage>
</organism>
<dbReference type="SUPFAM" id="SSF47413">
    <property type="entry name" value="lambda repressor-like DNA-binding domains"/>
    <property type="match status" value="1"/>
</dbReference>
<dbReference type="InterPro" id="IPR015927">
    <property type="entry name" value="Peptidase_S24_S26A/B/C"/>
</dbReference>
<dbReference type="CDD" id="cd00093">
    <property type="entry name" value="HTH_XRE"/>
    <property type="match status" value="1"/>
</dbReference>
<dbReference type="PROSITE" id="PS50943">
    <property type="entry name" value="HTH_CROC1"/>
    <property type="match status" value="1"/>
</dbReference>
<evidence type="ECO:0000313" key="5">
    <source>
        <dbReference type="EMBL" id="MBB1485901.1"/>
    </source>
</evidence>
<evidence type="ECO:0000256" key="2">
    <source>
        <dbReference type="ARBA" id="ARBA00023125"/>
    </source>
</evidence>